<dbReference type="Proteomes" id="UP000320496">
    <property type="component" value="Chromosome"/>
</dbReference>
<proteinExistence type="predicted"/>
<reference evidence="3 4" key="1">
    <citation type="submission" date="2019-02" db="EMBL/GenBank/DDBJ databases">
        <title>Deep-cultivation of Planctomycetes and their phenomic and genomic characterization uncovers novel biology.</title>
        <authorList>
            <person name="Wiegand S."/>
            <person name="Jogler M."/>
            <person name="Boedeker C."/>
            <person name="Pinto D."/>
            <person name="Vollmers J."/>
            <person name="Rivas-Marin E."/>
            <person name="Kohn T."/>
            <person name="Peeters S.H."/>
            <person name="Heuer A."/>
            <person name="Rast P."/>
            <person name="Oberbeckmann S."/>
            <person name="Bunk B."/>
            <person name="Jeske O."/>
            <person name="Meyerdierks A."/>
            <person name="Storesund J.E."/>
            <person name="Kallscheuer N."/>
            <person name="Luecker S."/>
            <person name="Lage O.M."/>
            <person name="Pohl T."/>
            <person name="Merkel B.J."/>
            <person name="Hornburger P."/>
            <person name="Mueller R.-W."/>
            <person name="Bruemmer F."/>
            <person name="Labrenz M."/>
            <person name="Spormann A.M."/>
            <person name="Op den Camp H."/>
            <person name="Overmann J."/>
            <person name="Amann R."/>
            <person name="Jetten M.S.M."/>
            <person name="Mascher T."/>
            <person name="Medema M.H."/>
            <person name="Devos D.P."/>
            <person name="Kaster A.-K."/>
            <person name="Ovreas L."/>
            <person name="Rohde M."/>
            <person name="Galperin M.Y."/>
            <person name="Jogler C."/>
        </authorList>
    </citation>
    <scope>NUCLEOTIDE SEQUENCE [LARGE SCALE GENOMIC DNA]</scope>
    <source>
        <strain evidence="3 4">Mal4</strain>
    </source>
</reference>
<dbReference type="AlphaFoldDB" id="A0A517ZD07"/>
<feature type="transmembrane region" description="Helical" evidence="2">
    <location>
        <begin position="38"/>
        <end position="59"/>
    </location>
</feature>
<evidence type="ECO:0000313" key="3">
    <source>
        <dbReference type="EMBL" id="QDU40342.1"/>
    </source>
</evidence>
<dbReference type="OrthoDB" id="257805at2"/>
<dbReference type="KEGG" id="mri:Mal4_46980"/>
<protein>
    <submittedName>
        <fullName evidence="3">Uncharacterized protein</fullName>
    </submittedName>
</protein>
<feature type="transmembrane region" description="Helical" evidence="2">
    <location>
        <begin position="137"/>
        <end position="156"/>
    </location>
</feature>
<keyword evidence="4" id="KW-1185">Reference proteome</keyword>
<name>A0A517ZD07_9PLAN</name>
<feature type="transmembrane region" description="Helical" evidence="2">
    <location>
        <begin position="79"/>
        <end position="99"/>
    </location>
</feature>
<evidence type="ECO:0000256" key="1">
    <source>
        <dbReference type="SAM" id="MobiDB-lite"/>
    </source>
</evidence>
<keyword evidence="2" id="KW-1133">Transmembrane helix</keyword>
<dbReference type="EMBL" id="CP036275">
    <property type="protein sequence ID" value="QDU40342.1"/>
    <property type="molecule type" value="Genomic_DNA"/>
</dbReference>
<dbReference type="RefSeq" id="WP_145371582.1">
    <property type="nucleotide sequence ID" value="NZ_CP036275.1"/>
</dbReference>
<feature type="region of interest" description="Disordered" evidence="1">
    <location>
        <begin position="158"/>
        <end position="185"/>
    </location>
</feature>
<keyword evidence="2" id="KW-0472">Membrane</keyword>
<evidence type="ECO:0000313" key="4">
    <source>
        <dbReference type="Proteomes" id="UP000320496"/>
    </source>
</evidence>
<keyword evidence="2" id="KW-0812">Transmembrane</keyword>
<accession>A0A517ZD07</accession>
<gene>
    <name evidence="3" type="ORF">Mal4_46980</name>
</gene>
<evidence type="ECO:0000256" key="2">
    <source>
        <dbReference type="SAM" id="Phobius"/>
    </source>
</evidence>
<feature type="transmembrane region" description="Helical" evidence="2">
    <location>
        <begin position="105"/>
        <end position="125"/>
    </location>
</feature>
<organism evidence="3 4">
    <name type="scientific">Maioricimonas rarisocia</name>
    <dbReference type="NCBI Taxonomy" id="2528026"/>
    <lineage>
        <taxon>Bacteria</taxon>
        <taxon>Pseudomonadati</taxon>
        <taxon>Planctomycetota</taxon>
        <taxon>Planctomycetia</taxon>
        <taxon>Planctomycetales</taxon>
        <taxon>Planctomycetaceae</taxon>
        <taxon>Maioricimonas</taxon>
    </lineage>
</organism>
<sequence length="185" mass="19278">MRGIMIPVIFALCTAVCWGLYGPTLGNARSPLKEWSPFKPYVFIGIAYLVWACAGGLIAMKIKGDTYNYGGSHTPAMTWGFLAGTLGALGALGLTTAIVSGGKPAYVMPIVFGGAVSVNALYAWYSLRAQAVQISPLMWIGMLLVAVGIVLVASHTPHGPPPKTSDAPAEAHAQNVDAVPSESTS</sequence>